<dbReference type="AlphaFoldDB" id="A0A4S9BQ52"/>
<comment type="caution">
    <text evidence="5">The sequence shown here is derived from an EMBL/GenBank/DDBJ whole genome shotgun (WGS) entry which is preliminary data.</text>
</comment>
<evidence type="ECO:0000313" key="5">
    <source>
        <dbReference type="EMBL" id="THW94833.1"/>
    </source>
</evidence>
<reference evidence="5 6" key="1">
    <citation type="submission" date="2018-10" db="EMBL/GenBank/DDBJ databases">
        <title>Fifty Aureobasidium pullulans genomes reveal a recombining polyextremotolerant generalist.</title>
        <authorList>
            <person name="Gostincar C."/>
            <person name="Turk M."/>
            <person name="Zajc J."/>
            <person name="Gunde-Cimerman N."/>
        </authorList>
    </citation>
    <scope>NUCLEOTIDE SEQUENCE [LARGE SCALE GENOMIC DNA]</scope>
    <source>
        <strain evidence="5 6">EXF-10507</strain>
    </source>
</reference>
<evidence type="ECO:0000256" key="1">
    <source>
        <dbReference type="ARBA" id="ARBA00009865"/>
    </source>
</evidence>
<protein>
    <submittedName>
        <fullName evidence="5">BNR/Asp-box repeat domain protein</fullName>
    </submittedName>
</protein>
<dbReference type="GO" id="GO:0005975">
    <property type="term" value="P:carbohydrate metabolic process"/>
    <property type="evidence" value="ECO:0007669"/>
    <property type="project" value="InterPro"/>
</dbReference>
<dbReference type="SUPFAM" id="SSF75005">
    <property type="entry name" value="Arabinanase/levansucrase/invertase"/>
    <property type="match status" value="1"/>
</dbReference>
<evidence type="ECO:0000256" key="4">
    <source>
        <dbReference type="SAM" id="SignalP"/>
    </source>
</evidence>
<proteinExistence type="inferred from homology"/>
<evidence type="ECO:0000256" key="2">
    <source>
        <dbReference type="ARBA" id="ARBA00022801"/>
    </source>
</evidence>
<organism evidence="5 6">
    <name type="scientific">Aureobasidium pullulans</name>
    <name type="common">Black yeast</name>
    <name type="synonym">Pullularia pullulans</name>
    <dbReference type="NCBI Taxonomy" id="5580"/>
    <lineage>
        <taxon>Eukaryota</taxon>
        <taxon>Fungi</taxon>
        <taxon>Dikarya</taxon>
        <taxon>Ascomycota</taxon>
        <taxon>Pezizomycotina</taxon>
        <taxon>Dothideomycetes</taxon>
        <taxon>Dothideomycetidae</taxon>
        <taxon>Dothideales</taxon>
        <taxon>Saccotheciaceae</taxon>
        <taxon>Aureobasidium</taxon>
    </lineage>
</organism>
<dbReference type="Gene3D" id="2.115.10.20">
    <property type="entry name" value="Glycosyl hydrolase domain, family 43"/>
    <property type="match status" value="1"/>
</dbReference>
<dbReference type="GO" id="GO:0004553">
    <property type="term" value="F:hydrolase activity, hydrolyzing O-glycosyl compounds"/>
    <property type="evidence" value="ECO:0007669"/>
    <property type="project" value="InterPro"/>
</dbReference>
<name>A0A4S9BQ52_AURPU</name>
<dbReference type="Pfam" id="PF04616">
    <property type="entry name" value="Glyco_hydro_43"/>
    <property type="match status" value="1"/>
</dbReference>
<evidence type="ECO:0000256" key="3">
    <source>
        <dbReference type="ARBA" id="ARBA00023295"/>
    </source>
</evidence>
<dbReference type="InterPro" id="IPR023296">
    <property type="entry name" value="Glyco_hydro_beta-prop_sf"/>
</dbReference>
<feature type="signal peptide" evidence="4">
    <location>
        <begin position="1"/>
        <end position="20"/>
    </location>
</feature>
<evidence type="ECO:0000313" key="6">
    <source>
        <dbReference type="Proteomes" id="UP000304928"/>
    </source>
</evidence>
<dbReference type="PANTHER" id="PTHR38792">
    <property type="entry name" value="BNR/ASP-BOX REPEAT DOMAIN PROTEIN (AFU_ORTHOLOGUE AFUA_7G06430)-RELATED"/>
    <property type="match status" value="1"/>
</dbReference>
<accession>A0A4S9BQ52</accession>
<sequence length="794" mass="84815">MFSSLLSVVTSALLATTAVAWPNVPSAPFVQNVTVFSPPANWPNKGGSYARSVLLNQNCEKGNPTILGTAAYQPPDGQYLIIHKSTDFGATWSELSKAYFNGNASLSGGIILQPFLYELAQPFGKYQPGTILLSANYIPGDFSSTNIQLYASTDKGVSWEYVSTVAAGGPPNTDNGAPCVWEPFLLAYSNQLNVYYSDQRDPAYGQKLAHQSSGDLVSWGDVINDVAYANYTQRPGMITVAQIGNGKWMCSYEVGLWTDPVTGSNDSAPYATHYKIADSPLEFGSVGDSILKTPEGISSAGPYTVWTPAGGPSGTIVVSDSSYDQFFLNTQNGAPGAWKNVSSQGHGVGYTRSLSVLPGNGGKTVQVLNGGMYGSNMTLFSAGDFIVPGPAGHGPGASGFPACNHNSGGYGHGWGWGSPWCHRLGPQNQPNHALMANVVLGEYATSLSVRNILQIIQSLEPLSIMFFSKLGLLVLSGASAVLGASYSNPLEPKDGGDPSIVWYDGYWYFTATNYRDISVRRATTLDGLKTALPKTVWAPSAEFPTRQCNVWAPELHIVDGQWHIYFSAGGCGDGSIQQSQVLRGGESPWDNFDFHGTVNAPAWSIDGTPLTINGQNYFVYSCFRSDTGENLQSLCIGKNSDILTIGEEHLLASPTEAWERNGQMPVNEGPFALYSNNRTFLSYSGSFCWDPSYSLGLLEYVGGDPLEQSSWVKTGPHFSQANGMYSTGHNSFFASPDGTETWMAYHSSPNPAGSCGDRYSNAKKIDFEADGFPILGAPVAEGEVLAGPAGEPAA</sequence>
<comment type="similarity">
    <text evidence="1">Belongs to the glycosyl hydrolase 43 family.</text>
</comment>
<dbReference type="PANTHER" id="PTHR38792:SF3">
    <property type="entry name" value="BNR_ASP-BOX REPEAT DOMAIN PROTEIN (AFU_ORTHOLOGUE AFUA_7G06430)-RELATED"/>
    <property type="match status" value="1"/>
</dbReference>
<keyword evidence="4" id="KW-0732">Signal</keyword>
<dbReference type="Gene3D" id="2.120.10.10">
    <property type="match status" value="1"/>
</dbReference>
<gene>
    <name evidence="5" type="ORF">D6D15_01789</name>
</gene>
<dbReference type="InterPro" id="IPR006710">
    <property type="entry name" value="Glyco_hydro_43"/>
</dbReference>
<keyword evidence="3" id="KW-0326">Glycosidase</keyword>
<dbReference type="CDD" id="cd18820">
    <property type="entry name" value="GH43_LbAraf43-like"/>
    <property type="match status" value="1"/>
</dbReference>
<keyword evidence="2" id="KW-0378">Hydrolase</keyword>
<dbReference type="SUPFAM" id="SSF110296">
    <property type="entry name" value="Oligoxyloglucan reducing end-specific cellobiohydrolase"/>
    <property type="match status" value="1"/>
</dbReference>
<feature type="chain" id="PRO_5020366030" evidence="4">
    <location>
        <begin position="21"/>
        <end position="794"/>
    </location>
</feature>
<dbReference type="Proteomes" id="UP000304928">
    <property type="component" value="Unassembled WGS sequence"/>
</dbReference>
<dbReference type="EMBL" id="QZAR01000016">
    <property type="protein sequence ID" value="THW94833.1"/>
    <property type="molecule type" value="Genomic_DNA"/>
</dbReference>